<keyword evidence="4" id="KW-1185">Reference proteome</keyword>
<evidence type="ECO:0000313" key="3">
    <source>
        <dbReference type="EMBL" id="KAA3682085.1"/>
    </source>
</evidence>
<dbReference type="GO" id="GO:0005886">
    <property type="term" value="C:plasma membrane"/>
    <property type="evidence" value="ECO:0007669"/>
    <property type="project" value="TreeGrafter"/>
</dbReference>
<dbReference type="GO" id="GO:0098609">
    <property type="term" value="P:cell-cell adhesion"/>
    <property type="evidence" value="ECO:0007669"/>
    <property type="project" value="TreeGrafter"/>
</dbReference>
<dbReference type="EMBL" id="QNGE01000074">
    <property type="protein sequence ID" value="KAA3682085.1"/>
    <property type="molecule type" value="Genomic_DNA"/>
</dbReference>
<dbReference type="SUPFAM" id="SSF50156">
    <property type="entry name" value="PDZ domain-like"/>
    <property type="match status" value="1"/>
</dbReference>
<feature type="compositionally biased region" description="Polar residues" evidence="1">
    <location>
        <begin position="163"/>
        <end position="180"/>
    </location>
</feature>
<evidence type="ECO:0000313" key="4">
    <source>
        <dbReference type="Proteomes" id="UP000324629"/>
    </source>
</evidence>
<dbReference type="PANTHER" id="PTHR13865:SF28">
    <property type="entry name" value="POLYCHAETOID, ISOFORM O"/>
    <property type="match status" value="1"/>
</dbReference>
<dbReference type="GO" id="GO:0045216">
    <property type="term" value="P:cell-cell junction organization"/>
    <property type="evidence" value="ECO:0007669"/>
    <property type="project" value="TreeGrafter"/>
</dbReference>
<dbReference type="AlphaFoldDB" id="A0A5J4P2A7"/>
<name>A0A5J4P2A7_9TREM</name>
<dbReference type="PANTHER" id="PTHR13865">
    <property type="entry name" value="TIGHT JUNCTION PROTEIN"/>
    <property type="match status" value="1"/>
</dbReference>
<dbReference type="Pfam" id="PF00595">
    <property type="entry name" value="PDZ"/>
    <property type="match status" value="1"/>
</dbReference>
<dbReference type="Gene3D" id="2.30.42.10">
    <property type="match status" value="1"/>
</dbReference>
<comment type="caution">
    <text evidence="3">The sequence shown here is derived from an EMBL/GenBank/DDBJ whole genome shotgun (WGS) entry which is preliminary data.</text>
</comment>
<dbReference type="GO" id="GO:0150105">
    <property type="term" value="P:protein localization to cell-cell junction"/>
    <property type="evidence" value="ECO:0007669"/>
    <property type="project" value="TreeGrafter"/>
</dbReference>
<gene>
    <name evidence="3" type="ORF">DEA37_0004232</name>
</gene>
<feature type="region of interest" description="Disordered" evidence="1">
    <location>
        <begin position="161"/>
        <end position="180"/>
    </location>
</feature>
<feature type="domain" description="PDZ" evidence="2">
    <location>
        <begin position="7"/>
        <end position="85"/>
    </location>
</feature>
<evidence type="ECO:0000256" key="1">
    <source>
        <dbReference type="SAM" id="MobiDB-lite"/>
    </source>
</evidence>
<accession>A0A5J4P2A7</accession>
<dbReference type="PROSITE" id="PS50106">
    <property type="entry name" value="PDZ"/>
    <property type="match status" value="1"/>
</dbReference>
<dbReference type="Proteomes" id="UP000324629">
    <property type="component" value="Unassembled WGS sequence"/>
</dbReference>
<protein>
    <recommendedName>
        <fullName evidence="2">PDZ domain-containing protein</fullName>
    </recommendedName>
</protein>
<proteinExistence type="predicted"/>
<dbReference type="InterPro" id="IPR001478">
    <property type="entry name" value="PDZ"/>
</dbReference>
<dbReference type="SMART" id="SM00228">
    <property type="entry name" value="PDZ"/>
    <property type="match status" value="1"/>
</dbReference>
<dbReference type="GO" id="GO:0005923">
    <property type="term" value="C:bicellular tight junction"/>
    <property type="evidence" value="ECO:0007669"/>
    <property type="project" value="TreeGrafter"/>
</dbReference>
<reference evidence="3 4" key="1">
    <citation type="journal article" date="2019" name="Gigascience">
        <title>Whole-genome sequence of the oriental lung fluke Paragonimus westermani.</title>
        <authorList>
            <person name="Oey H."/>
            <person name="Zakrzewski M."/>
            <person name="Narain K."/>
            <person name="Devi K.R."/>
            <person name="Agatsuma T."/>
            <person name="Nawaratna S."/>
            <person name="Gobert G.N."/>
            <person name="Jones M.K."/>
            <person name="Ragan M.A."/>
            <person name="McManus D.P."/>
            <person name="Krause L."/>
        </authorList>
    </citation>
    <scope>NUCLEOTIDE SEQUENCE [LARGE SCALE GENOMIC DNA]</scope>
    <source>
        <strain evidence="3 4">IND2009</strain>
    </source>
</reference>
<dbReference type="GO" id="GO:0050839">
    <property type="term" value="F:cell adhesion molecule binding"/>
    <property type="evidence" value="ECO:0007669"/>
    <property type="project" value="TreeGrafter"/>
</dbReference>
<organism evidence="3 4">
    <name type="scientific">Paragonimus westermani</name>
    <dbReference type="NCBI Taxonomy" id="34504"/>
    <lineage>
        <taxon>Eukaryota</taxon>
        <taxon>Metazoa</taxon>
        <taxon>Spiralia</taxon>
        <taxon>Lophotrochozoa</taxon>
        <taxon>Platyhelminthes</taxon>
        <taxon>Trematoda</taxon>
        <taxon>Digenea</taxon>
        <taxon>Plagiorchiida</taxon>
        <taxon>Troglotremata</taxon>
        <taxon>Troglotrematidae</taxon>
        <taxon>Paragonimus</taxon>
    </lineage>
</organism>
<sequence>MLPRFREVSVQKIDGRVGIRLKSTNEGLFVDVVLPCSAASQAGIKVGDQLIRVNDQPMDGWTQDAASQFLRDLPDGEQMIICVRDLLPVNSCERPTNTLSGRPLHRSPKCGCFHNVSCDSKNGCYTEQCRKCLSNLSQSSPIYEKLHPEFLTVITSRTEHTVKNPQLEHTPNPETSDTNEYMSLRLVNSLSERTLRCHDSQHPEDY</sequence>
<dbReference type="InterPro" id="IPR036034">
    <property type="entry name" value="PDZ_sf"/>
</dbReference>
<evidence type="ECO:0000259" key="2">
    <source>
        <dbReference type="PROSITE" id="PS50106"/>
    </source>
</evidence>